<dbReference type="Gene3D" id="1.25.40.430">
    <property type="match status" value="1"/>
</dbReference>
<dbReference type="EMBL" id="JARJCM010000053">
    <property type="protein sequence ID" value="KAJ7035043.1"/>
    <property type="molecule type" value="Genomic_DNA"/>
</dbReference>
<organism evidence="8 9">
    <name type="scientific">Mycena alexandri</name>
    <dbReference type="NCBI Taxonomy" id="1745969"/>
    <lineage>
        <taxon>Eukaryota</taxon>
        <taxon>Fungi</taxon>
        <taxon>Dikarya</taxon>
        <taxon>Basidiomycota</taxon>
        <taxon>Agaricomycotina</taxon>
        <taxon>Agaricomycetes</taxon>
        <taxon>Agaricomycetidae</taxon>
        <taxon>Agaricales</taxon>
        <taxon>Marasmiineae</taxon>
        <taxon>Mycenaceae</taxon>
        <taxon>Mycena</taxon>
    </lineage>
</organism>
<dbReference type="GO" id="GO:0000776">
    <property type="term" value="C:kinetochore"/>
    <property type="evidence" value="ECO:0007669"/>
    <property type="project" value="UniProtKB-KW"/>
</dbReference>
<dbReference type="CDD" id="cd13981">
    <property type="entry name" value="STKc_Bub1_BubR1"/>
    <property type="match status" value="1"/>
</dbReference>
<dbReference type="Pfam" id="PF00069">
    <property type="entry name" value="Pkinase"/>
    <property type="match status" value="1"/>
</dbReference>
<evidence type="ECO:0000259" key="6">
    <source>
        <dbReference type="PROSITE" id="PS50011"/>
    </source>
</evidence>
<reference evidence="8" key="1">
    <citation type="submission" date="2023-03" db="EMBL/GenBank/DDBJ databases">
        <title>Massive genome expansion in bonnet fungi (Mycena s.s.) driven by repeated elements and novel gene families across ecological guilds.</title>
        <authorList>
            <consortium name="Lawrence Berkeley National Laboratory"/>
            <person name="Harder C.B."/>
            <person name="Miyauchi S."/>
            <person name="Viragh M."/>
            <person name="Kuo A."/>
            <person name="Thoen E."/>
            <person name="Andreopoulos B."/>
            <person name="Lu D."/>
            <person name="Skrede I."/>
            <person name="Drula E."/>
            <person name="Henrissat B."/>
            <person name="Morin E."/>
            <person name="Kohler A."/>
            <person name="Barry K."/>
            <person name="LaButti K."/>
            <person name="Morin E."/>
            <person name="Salamov A."/>
            <person name="Lipzen A."/>
            <person name="Mereny Z."/>
            <person name="Hegedus B."/>
            <person name="Baldrian P."/>
            <person name="Stursova M."/>
            <person name="Weitz H."/>
            <person name="Taylor A."/>
            <person name="Grigoriev I.V."/>
            <person name="Nagy L.G."/>
            <person name="Martin F."/>
            <person name="Kauserud H."/>
        </authorList>
    </citation>
    <scope>NUCLEOTIDE SEQUENCE</scope>
    <source>
        <strain evidence="8">CBHHK200</strain>
    </source>
</reference>
<feature type="compositionally biased region" description="Low complexity" evidence="5">
    <location>
        <begin position="281"/>
        <end position="299"/>
    </location>
</feature>
<dbReference type="PANTHER" id="PTHR14030">
    <property type="entry name" value="MITOTIC CHECKPOINT SERINE/THREONINE-PROTEIN KINASE BUB1"/>
    <property type="match status" value="1"/>
</dbReference>
<proteinExistence type="predicted"/>
<feature type="region of interest" description="Disordered" evidence="5">
    <location>
        <begin position="183"/>
        <end position="204"/>
    </location>
</feature>
<sequence length="1165" mass="128949">MLTMATHGGSSRTTLMSADLGLDPSDPLNRENRDRLSAERAQLKASLSTALKEDDDPLAAYDRFVKWTVKNYADHDPSSGLRELLQEATSAFKSDPVYKTDLRYLKLWLLYVRQLTRADGIAAFAFLLANGIGASYSILYEEYANILELDGRNTEAETVYRKGIKRQVRPLERLKIRYREFKGRSAASDPDTTPTQMSTAKSGVITSSSSLVTNESLATTAESRYAQMFAPPAPGKRPEQPQFDLSLLFSDKEYCIEEARARSIGLYGKKWPAPPPPPSLSSPLGQSAVSSSSSSSLSSVKVNFNDDGQGSSRLGAPRRRSMMGGAEPTVTINTKEALADVFGMFNSPEKTAKLAAIVKNKKIEPATPVPSQPVRKPGNDENSYAKTPQPAFRPYVDENVGANLSRKENTPAKFVPFVDPETSKTPSFAPRVALSQKETPTPAGNLRGNPSKITVNKLSAVPEDASPPAALERNVFKVFTPAIHTDQPKPTPLPLRDVFTDDHGKPQPRPTHERAKSYHDSVTPAPPFKPLVDENSGIRTPFKVFSRPPGQGENAVTPGNNPVFTPFKEAPNPTPSAFTPFQEVKEEPKAPSPPPRTPSWSNTVVEIPDDDEDDIEQYQDDYQYDDDEDNGVGEYLPLDQEPEAYEDTGDDESYQVPLGGRFGQFTVMTPITERTFEFTSTTARSSTFGGTPSRVLGQVDEDDDTGGSWRDQQHAVNAAERLAAELQDEDEEEYDEEPLPQQSNGALRLVDTLKLSSNFKPPNPCNPFDREIMSSLLALIVPDQYCYDLRGQDANMLDPLQKFAKRARKTSGNTSNTTGLLDGSWFPLNVAGHRFSVCEKLGEGGFGAVFKAKDLGTQEQEDTDEEDEDDEDSSSMVALKVVRPRNLWEYRVLRRLHSTLPPHLRRSLVLPHALFAFRDESYLVLDLCPQGTLLNIVNGANAASLSQAGGTLDELLVMFFAVELLRVVEAMHAAGFIHGDLKIDNCLLRLEDVPGGPAAWASIYSPAGEDGWAYKGLKLIDFGRAIDTRLFPSGQQFVGDWETDERDCFELREQRPWTYQTDYFGLAGIVYCLLFGRYIQANSVSTKDGRHKIDTPFKRYWQTEIWEKLFGILLNPCAVRGDASLPLCSELAEVRAEMETWLQSSCNRASNTLKGLLKKVQVLCI</sequence>
<keyword evidence="9" id="KW-1185">Reference proteome</keyword>
<keyword evidence="4" id="KW-0137">Centromere</keyword>
<feature type="compositionally biased region" description="Polar residues" evidence="5">
    <location>
        <begin position="190"/>
        <end position="204"/>
    </location>
</feature>
<dbReference type="GO" id="GO:0051754">
    <property type="term" value="P:meiotic sister chromatid cohesion, centromeric"/>
    <property type="evidence" value="ECO:0007669"/>
    <property type="project" value="TreeGrafter"/>
</dbReference>
<dbReference type="SMART" id="SM00777">
    <property type="entry name" value="Mad3_BUB1_I"/>
    <property type="match status" value="1"/>
</dbReference>
<dbReference type="PROSITE" id="PS51489">
    <property type="entry name" value="BUB1_N"/>
    <property type="match status" value="1"/>
</dbReference>
<evidence type="ECO:0000256" key="1">
    <source>
        <dbReference type="ARBA" id="ARBA00004629"/>
    </source>
</evidence>
<evidence type="ECO:0000256" key="3">
    <source>
        <dbReference type="ARBA" id="ARBA00022838"/>
    </source>
</evidence>
<dbReference type="SMART" id="SM00220">
    <property type="entry name" value="S_TKc"/>
    <property type="match status" value="1"/>
</dbReference>
<dbReference type="Proteomes" id="UP001218188">
    <property type="component" value="Unassembled WGS sequence"/>
</dbReference>
<comment type="caution">
    <text evidence="8">The sequence shown here is derived from an EMBL/GenBank/DDBJ whole genome shotgun (WGS) entry which is preliminary data.</text>
</comment>
<feature type="region of interest" description="Disordered" evidence="5">
    <location>
        <begin position="854"/>
        <end position="875"/>
    </location>
</feature>
<evidence type="ECO:0000313" key="9">
    <source>
        <dbReference type="Proteomes" id="UP001218188"/>
    </source>
</evidence>
<dbReference type="GO" id="GO:0032991">
    <property type="term" value="C:protein-containing complex"/>
    <property type="evidence" value="ECO:0007669"/>
    <property type="project" value="UniProtKB-ARBA"/>
</dbReference>
<feature type="region of interest" description="Disordered" evidence="5">
    <location>
        <begin position="682"/>
        <end position="710"/>
    </location>
</feature>
<feature type="compositionally biased region" description="Basic and acidic residues" evidence="5">
    <location>
        <begin position="498"/>
        <end position="519"/>
    </location>
</feature>
<dbReference type="SUPFAM" id="SSF56112">
    <property type="entry name" value="Protein kinase-like (PK-like)"/>
    <property type="match status" value="1"/>
</dbReference>
<dbReference type="InterPro" id="IPR008271">
    <property type="entry name" value="Ser/Thr_kinase_AS"/>
</dbReference>
<dbReference type="PANTHER" id="PTHR14030:SF4">
    <property type="entry name" value="BUB1 KINASE, ISOFORM A-RELATED"/>
    <property type="match status" value="1"/>
</dbReference>
<feature type="region of interest" description="Disordered" evidence="5">
    <location>
        <begin position="415"/>
        <end position="452"/>
    </location>
</feature>
<feature type="region of interest" description="Disordered" evidence="5">
    <location>
        <begin position="482"/>
        <end position="637"/>
    </location>
</feature>
<dbReference type="Gene3D" id="1.10.510.10">
    <property type="entry name" value="Transferase(Phosphotransferase) domain 1"/>
    <property type="match status" value="1"/>
</dbReference>
<name>A0AAD6SZA7_9AGAR</name>
<keyword evidence="3" id="KW-0995">Kinetochore</keyword>
<feature type="compositionally biased region" description="Acidic residues" evidence="5">
    <location>
        <begin position="607"/>
        <end position="631"/>
    </location>
</feature>
<dbReference type="AlphaFoldDB" id="A0AAD6SZA7"/>
<accession>A0AAD6SZA7</accession>
<dbReference type="GO" id="GO:0007094">
    <property type="term" value="P:mitotic spindle assembly checkpoint signaling"/>
    <property type="evidence" value="ECO:0007669"/>
    <property type="project" value="InterPro"/>
</dbReference>
<dbReference type="InterPro" id="IPR015661">
    <property type="entry name" value="Bub1/Mad3"/>
</dbReference>
<dbReference type="GO" id="GO:0005524">
    <property type="term" value="F:ATP binding"/>
    <property type="evidence" value="ECO:0007669"/>
    <property type="project" value="InterPro"/>
</dbReference>
<dbReference type="Pfam" id="PF08311">
    <property type="entry name" value="Mad3_BUB1_I"/>
    <property type="match status" value="1"/>
</dbReference>
<feature type="region of interest" description="Disordered" evidence="5">
    <location>
        <begin position="366"/>
        <end position="394"/>
    </location>
</feature>
<evidence type="ECO:0000313" key="8">
    <source>
        <dbReference type="EMBL" id="KAJ7035043.1"/>
    </source>
</evidence>
<protein>
    <submittedName>
        <fullName evidence="8">Uncharacterized protein</fullName>
    </submittedName>
</protein>
<feature type="domain" description="Protein kinase" evidence="6">
    <location>
        <begin position="835"/>
        <end position="1165"/>
    </location>
</feature>
<evidence type="ECO:0000259" key="7">
    <source>
        <dbReference type="PROSITE" id="PS51489"/>
    </source>
</evidence>
<evidence type="ECO:0000256" key="5">
    <source>
        <dbReference type="SAM" id="MobiDB-lite"/>
    </source>
</evidence>
<feature type="region of interest" description="Disordered" evidence="5">
    <location>
        <begin position="273"/>
        <end position="324"/>
    </location>
</feature>
<dbReference type="GO" id="GO:0005634">
    <property type="term" value="C:nucleus"/>
    <property type="evidence" value="ECO:0007669"/>
    <property type="project" value="TreeGrafter"/>
</dbReference>
<dbReference type="InterPro" id="IPR013212">
    <property type="entry name" value="Mad3/Bub1_I"/>
</dbReference>
<dbReference type="PROSITE" id="PS00108">
    <property type="entry name" value="PROTEIN_KINASE_ST"/>
    <property type="match status" value="1"/>
</dbReference>
<dbReference type="InterPro" id="IPR000719">
    <property type="entry name" value="Prot_kinase_dom"/>
</dbReference>
<gene>
    <name evidence="8" type="ORF">C8F04DRAFT_1037982</name>
</gene>
<evidence type="ECO:0000256" key="2">
    <source>
        <dbReference type="ARBA" id="ARBA00022454"/>
    </source>
</evidence>
<feature type="region of interest" description="Disordered" evidence="5">
    <location>
        <begin position="1"/>
        <end position="35"/>
    </location>
</feature>
<feature type="compositionally biased region" description="Acidic residues" evidence="5">
    <location>
        <begin position="859"/>
        <end position="873"/>
    </location>
</feature>
<dbReference type="GO" id="GO:0004672">
    <property type="term" value="F:protein kinase activity"/>
    <property type="evidence" value="ECO:0007669"/>
    <property type="project" value="InterPro"/>
</dbReference>
<dbReference type="PROSITE" id="PS50011">
    <property type="entry name" value="PROTEIN_KINASE_DOM"/>
    <property type="match status" value="1"/>
</dbReference>
<feature type="compositionally biased region" description="Polar residues" evidence="5">
    <location>
        <begin position="300"/>
        <end position="312"/>
    </location>
</feature>
<comment type="subcellular location">
    <subcellularLocation>
        <location evidence="1">Chromosome</location>
        <location evidence="1">Centromere</location>
        <location evidence="1">Kinetochore</location>
    </subcellularLocation>
</comment>
<dbReference type="InterPro" id="IPR011009">
    <property type="entry name" value="Kinase-like_dom_sf"/>
</dbReference>
<evidence type="ECO:0000256" key="4">
    <source>
        <dbReference type="ARBA" id="ARBA00023328"/>
    </source>
</evidence>
<feature type="domain" description="BUB1 N-terminal" evidence="7">
    <location>
        <begin position="47"/>
        <end position="202"/>
    </location>
</feature>
<keyword evidence="2" id="KW-0158">Chromosome</keyword>